<sequence>MPGIPQLHAQSHGTQSQYQQNLQPFDLAAMVPPQFMQDLLRLNTPVGQSPNDDVILAQALYEGKRAGKTYRQALDGLHGVNNHAANLWKDYYLDHHDRFDILVSHLNGQPVTVKKPFASGSSSPLSTSRRDSNPPPARKNRVSETPPLQDSKGKGRASSSQATHGRKRNTHPTTSSVLMRPPKRSRATLNSLTAPTLMQDNLGLLPPHADIKVPEPPSRSPSPPTRVEAGTHGNRYTDEDKAYFINFLTWRLKEDPTLTKKAICELLAQKAPHHSATSWASHWHSRHDLADKILASAEVNGSDSESESDNGDSAVGSTTQDRSGSSTDSVSGVLGSDYGDPGDADTEEDEAGMGSTGTSYTRSDFRMLARHVASFTDWQNTSTKDRWESLAKKYPEARSAKSWAECYRRNDDVVDALADRFRKYSKSTKTQRGRPSWAKAKAGSNTKSPRKKDTSEDDGDYSTDEEGSNYSPQEQRNDIWD</sequence>
<protein>
    <submittedName>
        <fullName evidence="1">Uncharacterized protein</fullName>
    </submittedName>
</protein>
<name>A0ACB8BS75_9AGAM</name>
<reference evidence="1" key="1">
    <citation type="journal article" date="2021" name="New Phytol.">
        <title>Evolutionary innovations through gain and loss of genes in the ectomycorrhizal Boletales.</title>
        <authorList>
            <person name="Wu G."/>
            <person name="Miyauchi S."/>
            <person name="Morin E."/>
            <person name="Kuo A."/>
            <person name="Drula E."/>
            <person name="Varga T."/>
            <person name="Kohler A."/>
            <person name="Feng B."/>
            <person name="Cao Y."/>
            <person name="Lipzen A."/>
            <person name="Daum C."/>
            <person name="Hundley H."/>
            <person name="Pangilinan J."/>
            <person name="Johnson J."/>
            <person name="Barry K."/>
            <person name="LaButti K."/>
            <person name="Ng V."/>
            <person name="Ahrendt S."/>
            <person name="Min B."/>
            <person name="Choi I.G."/>
            <person name="Park H."/>
            <person name="Plett J.M."/>
            <person name="Magnuson J."/>
            <person name="Spatafora J.W."/>
            <person name="Nagy L.G."/>
            <person name="Henrissat B."/>
            <person name="Grigoriev I.V."/>
            <person name="Yang Z.L."/>
            <person name="Xu J."/>
            <person name="Martin F.M."/>
        </authorList>
    </citation>
    <scope>NUCLEOTIDE SEQUENCE</scope>
    <source>
        <strain evidence="1">KUC20120723A-06</strain>
    </source>
</reference>
<accession>A0ACB8BS75</accession>
<dbReference type="EMBL" id="MU266352">
    <property type="protein sequence ID" value="KAH7928499.1"/>
    <property type="molecule type" value="Genomic_DNA"/>
</dbReference>
<dbReference type="Proteomes" id="UP000790709">
    <property type="component" value="Unassembled WGS sequence"/>
</dbReference>
<evidence type="ECO:0000313" key="1">
    <source>
        <dbReference type="EMBL" id="KAH7928499.1"/>
    </source>
</evidence>
<evidence type="ECO:0000313" key="2">
    <source>
        <dbReference type="Proteomes" id="UP000790709"/>
    </source>
</evidence>
<gene>
    <name evidence="1" type="ORF">BV22DRAFT_1004565</name>
</gene>
<organism evidence="1 2">
    <name type="scientific">Leucogyrophana mollusca</name>
    <dbReference type="NCBI Taxonomy" id="85980"/>
    <lineage>
        <taxon>Eukaryota</taxon>
        <taxon>Fungi</taxon>
        <taxon>Dikarya</taxon>
        <taxon>Basidiomycota</taxon>
        <taxon>Agaricomycotina</taxon>
        <taxon>Agaricomycetes</taxon>
        <taxon>Agaricomycetidae</taxon>
        <taxon>Boletales</taxon>
        <taxon>Boletales incertae sedis</taxon>
        <taxon>Leucogyrophana</taxon>
    </lineage>
</organism>
<keyword evidence="2" id="KW-1185">Reference proteome</keyword>
<proteinExistence type="predicted"/>
<comment type="caution">
    <text evidence="1">The sequence shown here is derived from an EMBL/GenBank/DDBJ whole genome shotgun (WGS) entry which is preliminary data.</text>
</comment>